<dbReference type="Pfam" id="PF18146">
    <property type="entry name" value="CinA_KH"/>
    <property type="match status" value="1"/>
</dbReference>
<dbReference type="Gene3D" id="3.90.950.20">
    <property type="entry name" value="CinA-like"/>
    <property type="match status" value="1"/>
</dbReference>
<dbReference type="RefSeq" id="WP_091155281.1">
    <property type="nucleotide sequence ID" value="NZ_JBHTKX010000001.1"/>
</dbReference>
<dbReference type="NCBIfam" id="NF001813">
    <property type="entry name" value="PRK00549.1"/>
    <property type="match status" value="1"/>
</dbReference>
<keyword evidence="4" id="KW-1185">Reference proteome</keyword>
<dbReference type="SUPFAM" id="SSF142433">
    <property type="entry name" value="CinA-like"/>
    <property type="match status" value="1"/>
</dbReference>
<organism evidence="3 4">
    <name type="scientific">Paenibacillus provencensis</name>
    <dbReference type="NCBI Taxonomy" id="441151"/>
    <lineage>
        <taxon>Bacteria</taxon>
        <taxon>Bacillati</taxon>
        <taxon>Bacillota</taxon>
        <taxon>Bacilli</taxon>
        <taxon>Bacillales</taxon>
        <taxon>Paenibacillaceae</taxon>
        <taxon>Paenibacillus</taxon>
    </lineage>
</organism>
<comment type="caution">
    <text evidence="3">The sequence shown here is derived from an EMBL/GenBank/DDBJ whole genome shotgun (WGS) entry which is preliminary data.</text>
</comment>
<evidence type="ECO:0000259" key="2">
    <source>
        <dbReference type="SMART" id="SM00852"/>
    </source>
</evidence>
<comment type="similarity">
    <text evidence="1">Belongs to the CinA family.</text>
</comment>
<dbReference type="CDD" id="cd00885">
    <property type="entry name" value="cinA"/>
    <property type="match status" value="1"/>
</dbReference>
<accession>A0ABW3PVN9</accession>
<dbReference type="NCBIfam" id="TIGR00177">
    <property type="entry name" value="molyb_syn"/>
    <property type="match status" value="1"/>
</dbReference>
<dbReference type="InterPro" id="IPR050101">
    <property type="entry name" value="CinA"/>
</dbReference>
<dbReference type="Gene3D" id="3.30.70.2860">
    <property type="match status" value="1"/>
</dbReference>
<dbReference type="NCBIfam" id="TIGR00199">
    <property type="entry name" value="PncC_domain"/>
    <property type="match status" value="1"/>
</dbReference>
<dbReference type="SUPFAM" id="SSF53218">
    <property type="entry name" value="Molybdenum cofactor biosynthesis proteins"/>
    <property type="match status" value="1"/>
</dbReference>
<dbReference type="HAMAP" id="MF_00226_B">
    <property type="entry name" value="CinA_B"/>
    <property type="match status" value="1"/>
</dbReference>
<evidence type="ECO:0000313" key="4">
    <source>
        <dbReference type="Proteomes" id="UP001597169"/>
    </source>
</evidence>
<dbReference type="Gene3D" id="3.40.980.10">
    <property type="entry name" value="MoaB/Mog-like domain"/>
    <property type="match status" value="1"/>
</dbReference>
<dbReference type="NCBIfam" id="TIGR00200">
    <property type="entry name" value="cinA_nterm"/>
    <property type="match status" value="1"/>
</dbReference>
<dbReference type="InterPro" id="IPR001453">
    <property type="entry name" value="MoaB/Mog_dom"/>
</dbReference>
<dbReference type="Pfam" id="PF00994">
    <property type="entry name" value="MoCF_biosynth"/>
    <property type="match status" value="1"/>
</dbReference>
<dbReference type="PANTHER" id="PTHR13939">
    <property type="entry name" value="NICOTINAMIDE-NUCLEOTIDE AMIDOHYDROLASE PNCC"/>
    <property type="match status" value="1"/>
</dbReference>
<dbReference type="EMBL" id="JBHTKX010000001">
    <property type="protein sequence ID" value="MFD1128498.1"/>
    <property type="molecule type" value="Genomic_DNA"/>
</dbReference>
<protein>
    <recommendedName>
        <fullName evidence="1">Putative competence-damage inducible protein</fullName>
    </recommendedName>
</protein>
<dbReference type="InterPro" id="IPR036653">
    <property type="entry name" value="CinA-like_C"/>
</dbReference>
<dbReference type="InterPro" id="IPR036425">
    <property type="entry name" value="MoaB/Mog-like_dom_sf"/>
</dbReference>
<dbReference type="PIRSF" id="PIRSF006728">
    <property type="entry name" value="CinA"/>
    <property type="match status" value="1"/>
</dbReference>
<gene>
    <name evidence="1" type="primary">cinA</name>
    <name evidence="3" type="ORF">ACFQ3J_09965</name>
</gene>
<evidence type="ECO:0000256" key="1">
    <source>
        <dbReference type="HAMAP-Rule" id="MF_00226"/>
    </source>
</evidence>
<evidence type="ECO:0000313" key="3">
    <source>
        <dbReference type="EMBL" id="MFD1128498.1"/>
    </source>
</evidence>
<sequence length="421" mass="46217">MKAEIIAVGTELLLGQIVNTNAQFLSKELAAIGIDVYFQTVVGDNALRMKQSIETARSRADIIIFSGGIGPTQDDITKDVVAELLGRELHIEQRSLDKIEQMFTSRGTIMTENNKRQATLIEGATPLTNETGLALGNAIFQDDKYYIILPGPPKELKPMFINQAVPWLQQHALTGEMPIYSKMLKFAGIGESMLEDKLKDLISAQTDPTIAPYAGEGEVTVRISTKAGSESEAMVKLNELELQIQQRLPEHLYASHDIPIEHVIVEMMADRELTLGAAESCTGGLLMELLTSIPGSGTMLRGGIVCYTNEMKEKLLNVPHAYLEGEDAPGAVSPEVAKVLAEQVRMITDADYGLAVTGVAGPGYSERKKVGLVYIGIAEREGETEIYELNLSGNRETIRIRSAKTLLYRLWRKLVENEKLA</sequence>
<dbReference type="PANTHER" id="PTHR13939:SF0">
    <property type="entry name" value="NMN AMIDOHYDROLASE-LIKE PROTEIN YFAY"/>
    <property type="match status" value="1"/>
</dbReference>
<dbReference type="Proteomes" id="UP001597169">
    <property type="component" value="Unassembled WGS sequence"/>
</dbReference>
<dbReference type="SMART" id="SM00852">
    <property type="entry name" value="MoCF_biosynth"/>
    <property type="match status" value="1"/>
</dbReference>
<proteinExistence type="inferred from homology"/>
<dbReference type="InterPro" id="IPR041424">
    <property type="entry name" value="CinA_KH"/>
</dbReference>
<dbReference type="InterPro" id="IPR008136">
    <property type="entry name" value="CinA_C"/>
</dbReference>
<dbReference type="Pfam" id="PF02464">
    <property type="entry name" value="CinA"/>
    <property type="match status" value="1"/>
</dbReference>
<reference evidence="4" key="1">
    <citation type="journal article" date="2019" name="Int. J. Syst. Evol. Microbiol.">
        <title>The Global Catalogue of Microorganisms (GCM) 10K type strain sequencing project: providing services to taxonomists for standard genome sequencing and annotation.</title>
        <authorList>
            <consortium name="The Broad Institute Genomics Platform"/>
            <consortium name="The Broad Institute Genome Sequencing Center for Infectious Disease"/>
            <person name="Wu L."/>
            <person name="Ma J."/>
        </authorList>
    </citation>
    <scope>NUCLEOTIDE SEQUENCE [LARGE SCALE GENOMIC DNA]</scope>
    <source>
        <strain evidence="4">CCUG 53519</strain>
    </source>
</reference>
<name>A0ABW3PVN9_9BACL</name>
<dbReference type="InterPro" id="IPR008135">
    <property type="entry name" value="Competence-induced_CinA"/>
</dbReference>
<feature type="domain" description="MoaB/Mog" evidence="2">
    <location>
        <begin position="4"/>
        <end position="171"/>
    </location>
</feature>